<dbReference type="Gene3D" id="3.40.50.300">
    <property type="entry name" value="P-loop containing nucleotide triphosphate hydrolases"/>
    <property type="match status" value="1"/>
</dbReference>
<reference evidence="1 2" key="1">
    <citation type="journal article" date="2014" name="BMC Genomics">
        <title>Comparative genome sequencing reveals chemotype-specific gene clusters in the toxigenic black mold Stachybotrys.</title>
        <authorList>
            <person name="Semeiks J."/>
            <person name="Borek D."/>
            <person name="Otwinowski Z."/>
            <person name="Grishin N.V."/>
        </authorList>
    </citation>
    <scope>NUCLEOTIDE SEQUENCE [LARGE SCALE GENOMIC DNA]</scope>
    <source>
        <strain evidence="1 2">IBT 40285</strain>
    </source>
</reference>
<dbReference type="InterPro" id="IPR027417">
    <property type="entry name" value="P-loop_NTPase"/>
</dbReference>
<name>A0A084QR63_STAC4</name>
<organism evidence="1 2">
    <name type="scientific">Stachybotrys chlorohalonatus (strain IBT 40285)</name>
    <dbReference type="NCBI Taxonomy" id="1283841"/>
    <lineage>
        <taxon>Eukaryota</taxon>
        <taxon>Fungi</taxon>
        <taxon>Dikarya</taxon>
        <taxon>Ascomycota</taxon>
        <taxon>Pezizomycotina</taxon>
        <taxon>Sordariomycetes</taxon>
        <taxon>Hypocreomycetidae</taxon>
        <taxon>Hypocreales</taxon>
        <taxon>Stachybotryaceae</taxon>
        <taxon>Stachybotrys</taxon>
    </lineage>
</organism>
<dbReference type="EMBL" id="KL660447">
    <property type="protein sequence ID" value="KFA66448.1"/>
    <property type="molecule type" value="Genomic_DNA"/>
</dbReference>
<sequence length="168" mass="18630">MERLPRKVFMEELLYNSNMALQVKRHGYETIDEMKASVETQMVADTGTSIVIVDSLGMTTESRILGCIGPLHMVLHQAGIMTDTLQPVQPNGSKSETIYKSNKDTHRKIISFNQPESSVQALIADRATLATGLNIHNYCCRGIVATMHYNAEELIQVIGRLDPLGQAN</sequence>
<accession>A0A084QR63</accession>
<dbReference type="AlphaFoldDB" id="A0A084QR63"/>
<protein>
    <submittedName>
        <fullName evidence="1">Uncharacterized protein</fullName>
    </submittedName>
</protein>
<dbReference type="OrthoDB" id="5154134at2759"/>
<proteinExistence type="predicted"/>
<evidence type="ECO:0000313" key="1">
    <source>
        <dbReference type="EMBL" id="KFA66448.1"/>
    </source>
</evidence>
<dbReference type="Proteomes" id="UP000028524">
    <property type="component" value="Unassembled WGS sequence"/>
</dbReference>
<evidence type="ECO:0000313" key="2">
    <source>
        <dbReference type="Proteomes" id="UP000028524"/>
    </source>
</evidence>
<gene>
    <name evidence="1" type="ORF">S40285_08526</name>
</gene>
<dbReference type="HOGENOM" id="CLU_1587569_0_0_1"/>
<keyword evidence="2" id="KW-1185">Reference proteome</keyword>
<dbReference type="InParanoid" id="A0A084QR63"/>